<evidence type="ECO:0000313" key="17">
    <source>
        <dbReference type="Proteomes" id="UP000184204"/>
    </source>
</evidence>
<evidence type="ECO:0000256" key="2">
    <source>
        <dbReference type="ARBA" id="ARBA00004651"/>
    </source>
</evidence>
<dbReference type="InterPro" id="IPR048279">
    <property type="entry name" value="MdtK-like"/>
</dbReference>
<evidence type="ECO:0000256" key="11">
    <source>
        <dbReference type="ARBA" id="ARBA00023136"/>
    </source>
</evidence>
<feature type="transmembrane region" description="Helical" evidence="13">
    <location>
        <begin position="98"/>
        <end position="116"/>
    </location>
</feature>
<dbReference type="GO" id="GO:0015297">
    <property type="term" value="F:antiporter activity"/>
    <property type="evidence" value="ECO:0007669"/>
    <property type="project" value="UniProtKB-KW"/>
</dbReference>
<dbReference type="Proteomes" id="UP000068026">
    <property type="component" value="Chromosome"/>
</dbReference>
<keyword evidence="6" id="KW-0050">Antiport</keyword>
<feature type="transmembrane region" description="Helical" evidence="13">
    <location>
        <begin position="286"/>
        <end position="307"/>
    </location>
</feature>
<dbReference type="InterPro" id="IPR050222">
    <property type="entry name" value="MATE_MdtK"/>
</dbReference>
<accession>A0A0X8VBM9</accession>
<feature type="transmembrane region" description="Helical" evidence="13">
    <location>
        <begin position="392"/>
        <end position="414"/>
    </location>
</feature>
<feature type="transmembrane region" description="Helical" evidence="13">
    <location>
        <begin position="362"/>
        <end position="380"/>
    </location>
</feature>
<dbReference type="PIRSF" id="PIRSF006603">
    <property type="entry name" value="DinF"/>
    <property type="match status" value="1"/>
</dbReference>
<sequence length="451" mass="49782">MISETKEKRSYLFTNKDLKRLIVPIIIEQFLAILVGLSDSIMVASVGEHAVSGVSLVDNIFVLVIFLFGALATGGAVVAGQFLGQNNREKACQATDQLVILTAVSSILITVGIYLTRNLILHNIFGKIQPNVMESAKTYLMIVTASIPFIALYNAGAGIFRAMGNSRVPMYLSVLMNTINVGGNAVLIFGFGMGVMGAAIPTLVSRIVAALGIILLLRGQEHTLHLSRPFSFRPNKVLLKKIAFIGIPNGLENSMFQLGKILVLSMITSFGTAAIAANAVGNIIAMFQIMPGMAVSMALVTVCSRCVGAGDYDMVRYYTRKILKLIHILIFVFNAIILIALPWILILYHLSPEATKMTTEIAWLHGICAIIIWPEAFSLANTLRAANDVKFCMVWSVFSMWIFRIVFSYILGVYFQMGLYGVWIAMIIDWCVRAIFFIVRYRGTRWQMHCI</sequence>
<feature type="transmembrane region" description="Helical" evidence="13">
    <location>
        <begin position="168"/>
        <end position="192"/>
    </location>
</feature>
<dbReference type="AlphaFoldDB" id="A0A0X8VBM9"/>
<evidence type="ECO:0000256" key="5">
    <source>
        <dbReference type="ARBA" id="ARBA00022448"/>
    </source>
</evidence>
<dbReference type="InterPro" id="IPR002528">
    <property type="entry name" value="MATE_fam"/>
</dbReference>
<dbReference type="KEGG" id="cpro:CPRO_01860"/>
<dbReference type="NCBIfam" id="TIGR00797">
    <property type="entry name" value="matE"/>
    <property type="match status" value="1"/>
</dbReference>
<keyword evidence="8 13" id="KW-0812">Transmembrane</keyword>
<feature type="transmembrane region" description="Helical" evidence="13">
    <location>
        <begin position="328"/>
        <end position="350"/>
    </location>
</feature>
<evidence type="ECO:0000313" key="15">
    <source>
        <dbReference type="EMBL" id="SHE28248.1"/>
    </source>
</evidence>
<dbReference type="EMBL" id="FQUA01000001">
    <property type="protein sequence ID" value="SHE28248.1"/>
    <property type="molecule type" value="Genomic_DNA"/>
</dbReference>
<keyword evidence="7" id="KW-1003">Cell membrane</keyword>
<evidence type="ECO:0000256" key="12">
    <source>
        <dbReference type="ARBA" id="ARBA00031636"/>
    </source>
</evidence>
<reference evidence="16" key="2">
    <citation type="submission" date="2016-01" db="EMBL/GenBank/DDBJ databases">
        <authorList>
            <person name="Poehlein A."/>
            <person name="Schlien K."/>
            <person name="Gottschalk G."/>
            <person name="Buckel W."/>
            <person name="Daniel R."/>
        </authorList>
    </citation>
    <scope>NUCLEOTIDE SEQUENCE [LARGE SCALE GENOMIC DNA]</scope>
    <source>
        <strain evidence="16">X2</strain>
    </source>
</reference>
<feature type="transmembrane region" description="Helical" evidence="13">
    <location>
        <begin position="59"/>
        <end position="78"/>
    </location>
</feature>
<feature type="transmembrane region" description="Helical" evidence="13">
    <location>
        <begin position="198"/>
        <end position="217"/>
    </location>
</feature>
<evidence type="ECO:0000256" key="3">
    <source>
        <dbReference type="ARBA" id="ARBA00010199"/>
    </source>
</evidence>
<feature type="transmembrane region" description="Helical" evidence="13">
    <location>
        <begin position="420"/>
        <end position="439"/>
    </location>
</feature>
<dbReference type="GO" id="GO:0042910">
    <property type="term" value="F:xenobiotic transmembrane transporter activity"/>
    <property type="evidence" value="ECO:0007669"/>
    <property type="project" value="InterPro"/>
</dbReference>
<keyword evidence="9 13" id="KW-1133">Transmembrane helix</keyword>
<dbReference type="CDD" id="cd13137">
    <property type="entry name" value="MATE_NorM_like"/>
    <property type="match status" value="1"/>
</dbReference>
<reference evidence="15" key="3">
    <citation type="submission" date="2016-11" db="EMBL/GenBank/DDBJ databases">
        <authorList>
            <person name="Varghese N."/>
            <person name="Submissions S."/>
        </authorList>
    </citation>
    <scope>NUCLEOTIDE SEQUENCE</scope>
    <source>
        <strain evidence="15">DSM 1682</strain>
    </source>
</reference>
<dbReference type="RefSeq" id="WP_066046804.1">
    <property type="nucleotide sequence ID" value="NZ_CP014223.1"/>
</dbReference>
<evidence type="ECO:0000256" key="13">
    <source>
        <dbReference type="SAM" id="Phobius"/>
    </source>
</evidence>
<reference evidence="17" key="4">
    <citation type="submission" date="2016-11" db="EMBL/GenBank/DDBJ databases">
        <authorList>
            <person name="Jaros S."/>
            <person name="Januszkiewicz K."/>
            <person name="Wedrychowicz H."/>
        </authorList>
    </citation>
    <scope>NUCLEOTIDE SEQUENCE [LARGE SCALE GENOMIC DNA]</scope>
    <source>
        <strain evidence="17">DSM 1682</strain>
    </source>
</reference>
<dbReference type="GO" id="GO:0005886">
    <property type="term" value="C:plasma membrane"/>
    <property type="evidence" value="ECO:0007669"/>
    <property type="project" value="UniProtKB-SubCell"/>
</dbReference>
<evidence type="ECO:0000256" key="4">
    <source>
        <dbReference type="ARBA" id="ARBA00020268"/>
    </source>
</evidence>
<reference evidence="14 16" key="1">
    <citation type="journal article" date="2016" name="Genome Announc.">
        <title>Complete Genome Sequence of the Amino Acid-Fermenting Clostridium propionicum X2 (DSM 1682).</title>
        <authorList>
            <person name="Poehlein A."/>
            <person name="Schlien K."/>
            <person name="Chowdhury N.P."/>
            <person name="Gottschalk G."/>
            <person name="Buckel W."/>
            <person name="Daniel R."/>
        </authorList>
    </citation>
    <scope>NUCLEOTIDE SEQUENCE [LARGE SCALE GENOMIC DNA]</scope>
    <source>
        <strain evidence="14 16">X2</strain>
    </source>
</reference>
<keyword evidence="5" id="KW-0813">Transport</keyword>
<feature type="transmembrane region" description="Helical" evidence="13">
    <location>
        <begin position="136"/>
        <end position="156"/>
    </location>
</feature>
<dbReference type="GO" id="GO:0006811">
    <property type="term" value="P:monoatomic ion transport"/>
    <property type="evidence" value="ECO:0007669"/>
    <property type="project" value="UniProtKB-KW"/>
</dbReference>
<evidence type="ECO:0000256" key="9">
    <source>
        <dbReference type="ARBA" id="ARBA00022989"/>
    </source>
</evidence>
<feature type="transmembrane region" description="Helical" evidence="13">
    <location>
        <begin position="261"/>
        <end position="280"/>
    </location>
</feature>
<evidence type="ECO:0000256" key="10">
    <source>
        <dbReference type="ARBA" id="ARBA00023065"/>
    </source>
</evidence>
<gene>
    <name evidence="14" type="primary">mepA_1</name>
    <name evidence="14" type="ORF">CPRO_01860</name>
    <name evidence="15" type="ORF">SAMN02745151_00167</name>
</gene>
<organism evidence="15 17">
    <name type="scientific">Anaerotignum propionicum DSM 1682</name>
    <dbReference type="NCBI Taxonomy" id="991789"/>
    <lineage>
        <taxon>Bacteria</taxon>
        <taxon>Bacillati</taxon>
        <taxon>Bacillota</taxon>
        <taxon>Clostridia</taxon>
        <taxon>Lachnospirales</taxon>
        <taxon>Anaerotignaceae</taxon>
        <taxon>Anaerotignum</taxon>
    </lineage>
</organism>
<protein>
    <recommendedName>
        <fullName evidence="4">Probable multidrug resistance protein NorM</fullName>
    </recommendedName>
    <alternativeName>
        <fullName evidence="12">Multidrug-efflux transporter</fullName>
    </alternativeName>
</protein>
<evidence type="ECO:0000313" key="16">
    <source>
        <dbReference type="Proteomes" id="UP000068026"/>
    </source>
</evidence>
<dbReference type="PANTHER" id="PTHR43298">
    <property type="entry name" value="MULTIDRUG RESISTANCE PROTEIN NORM-RELATED"/>
    <property type="match status" value="1"/>
</dbReference>
<evidence type="ECO:0000256" key="1">
    <source>
        <dbReference type="ARBA" id="ARBA00003408"/>
    </source>
</evidence>
<evidence type="ECO:0000256" key="7">
    <source>
        <dbReference type="ARBA" id="ARBA00022475"/>
    </source>
</evidence>
<dbReference type="EMBL" id="CP014223">
    <property type="protein sequence ID" value="AMJ39810.1"/>
    <property type="molecule type" value="Genomic_DNA"/>
</dbReference>
<dbReference type="Proteomes" id="UP000184204">
    <property type="component" value="Unassembled WGS sequence"/>
</dbReference>
<feature type="transmembrane region" description="Helical" evidence="13">
    <location>
        <begin position="21"/>
        <end position="47"/>
    </location>
</feature>
<dbReference type="Pfam" id="PF01554">
    <property type="entry name" value="MatE"/>
    <property type="match status" value="2"/>
</dbReference>
<evidence type="ECO:0000256" key="8">
    <source>
        <dbReference type="ARBA" id="ARBA00022692"/>
    </source>
</evidence>
<dbReference type="PANTHER" id="PTHR43298:SF2">
    <property type="entry name" value="FMN_FAD EXPORTER YEEO-RELATED"/>
    <property type="match status" value="1"/>
</dbReference>
<keyword evidence="11 13" id="KW-0472">Membrane</keyword>
<evidence type="ECO:0000313" key="14">
    <source>
        <dbReference type="EMBL" id="AMJ39810.1"/>
    </source>
</evidence>
<keyword evidence="16" id="KW-1185">Reference proteome</keyword>
<dbReference type="OrthoDB" id="62420at2"/>
<comment type="function">
    <text evidence="1">Multidrug efflux pump.</text>
</comment>
<comment type="similarity">
    <text evidence="3">Belongs to the multi antimicrobial extrusion (MATE) (TC 2.A.66.1) family.</text>
</comment>
<name>A0A0X8VBM9_ANAPI</name>
<keyword evidence="10" id="KW-0406">Ion transport</keyword>
<evidence type="ECO:0000256" key="6">
    <source>
        <dbReference type="ARBA" id="ARBA00022449"/>
    </source>
</evidence>
<proteinExistence type="inferred from homology"/>
<comment type="subcellular location">
    <subcellularLocation>
        <location evidence="2">Cell membrane</location>
        <topology evidence="2">Multi-pass membrane protein</topology>
    </subcellularLocation>
</comment>